<proteinExistence type="predicted"/>
<sequence length="82" mass="8737">MAMAIAATISLPLTSPTSHSVTHRSLSSLNFSPSSSSSSSSVQPSFLILKTVAFRNPNFRVSASSMSIEALEKDSQTSFLDR</sequence>
<dbReference type="EMBL" id="JARBHA010000008">
    <property type="protein sequence ID" value="KAJ9694544.1"/>
    <property type="molecule type" value="Genomic_DNA"/>
</dbReference>
<evidence type="ECO:0000256" key="1">
    <source>
        <dbReference type="SAM" id="MobiDB-lite"/>
    </source>
</evidence>
<comment type="caution">
    <text evidence="2">The sequence shown here is derived from an EMBL/GenBank/DDBJ whole genome shotgun (WGS) entry which is preliminary data.</text>
</comment>
<name>A0AA38ZUF0_VITRO</name>
<reference evidence="2 3" key="1">
    <citation type="journal article" date="2023" name="BMC Biotechnol.">
        <title>Vitis rotundifolia cv Carlos genome sequencing.</title>
        <authorList>
            <person name="Huff M."/>
            <person name="Hulse-Kemp A."/>
            <person name="Scheffler B."/>
            <person name="Youngblood R."/>
            <person name="Simpson S."/>
            <person name="Babiker E."/>
            <person name="Staton M."/>
        </authorList>
    </citation>
    <scope>NUCLEOTIDE SEQUENCE [LARGE SCALE GENOMIC DNA]</scope>
    <source>
        <tissue evidence="2">Leaf</tissue>
    </source>
</reference>
<organism evidence="2 3">
    <name type="scientific">Vitis rotundifolia</name>
    <name type="common">Muscadine grape</name>
    <dbReference type="NCBI Taxonomy" id="103349"/>
    <lineage>
        <taxon>Eukaryota</taxon>
        <taxon>Viridiplantae</taxon>
        <taxon>Streptophyta</taxon>
        <taxon>Embryophyta</taxon>
        <taxon>Tracheophyta</taxon>
        <taxon>Spermatophyta</taxon>
        <taxon>Magnoliopsida</taxon>
        <taxon>eudicotyledons</taxon>
        <taxon>Gunneridae</taxon>
        <taxon>Pentapetalae</taxon>
        <taxon>rosids</taxon>
        <taxon>Vitales</taxon>
        <taxon>Vitaceae</taxon>
        <taxon>Viteae</taxon>
        <taxon>Vitis</taxon>
    </lineage>
</organism>
<feature type="compositionally biased region" description="Polar residues" evidence="1">
    <location>
        <begin position="14"/>
        <end position="24"/>
    </location>
</feature>
<dbReference type="Proteomes" id="UP001168098">
    <property type="component" value="Unassembled WGS sequence"/>
</dbReference>
<keyword evidence="3" id="KW-1185">Reference proteome</keyword>
<evidence type="ECO:0000313" key="3">
    <source>
        <dbReference type="Proteomes" id="UP001168098"/>
    </source>
</evidence>
<protein>
    <submittedName>
        <fullName evidence="2">Uncharacterized protein</fullName>
    </submittedName>
</protein>
<evidence type="ECO:0000313" key="2">
    <source>
        <dbReference type="EMBL" id="KAJ9694544.1"/>
    </source>
</evidence>
<feature type="compositionally biased region" description="Low complexity" evidence="1">
    <location>
        <begin position="25"/>
        <end position="43"/>
    </location>
</feature>
<dbReference type="AlphaFoldDB" id="A0AA38ZUF0"/>
<feature type="region of interest" description="Disordered" evidence="1">
    <location>
        <begin position="14"/>
        <end position="43"/>
    </location>
</feature>
<accession>A0AA38ZUF0</accession>
<gene>
    <name evidence="2" type="ORF">PVL29_010162</name>
</gene>